<evidence type="ECO:0000256" key="8">
    <source>
        <dbReference type="PROSITE-ProRule" id="PRU00282"/>
    </source>
</evidence>
<dbReference type="PANTHER" id="PTHR45667">
    <property type="entry name" value="S-ADENOSYLMETHIONINE MITOCHONDRIAL CARRIER PROTEIN"/>
    <property type="match status" value="1"/>
</dbReference>
<dbReference type="GO" id="GO:0055085">
    <property type="term" value="P:transmembrane transport"/>
    <property type="evidence" value="ECO:0007669"/>
    <property type="project" value="InterPro"/>
</dbReference>
<dbReference type="PRINTS" id="PR00926">
    <property type="entry name" value="MITOCARRIER"/>
</dbReference>
<dbReference type="Proteomes" id="UP001300502">
    <property type="component" value="Unassembled WGS sequence"/>
</dbReference>
<dbReference type="GO" id="GO:0016020">
    <property type="term" value="C:membrane"/>
    <property type="evidence" value="ECO:0007669"/>
    <property type="project" value="UniProtKB-SubCell"/>
</dbReference>
<comment type="subcellular location">
    <subcellularLocation>
        <location evidence="1">Membrane</location>
        <topology evidence="1">Multi-pass membrane protein</topology>
    </subcellularLocation>
</comment>
<evidence type="ECO:0000313" key="10">
    <source>
        <dbReference type="EMBL" id="KAK4528363.1"/>
    </source>
</evidence>
<evidence type="ECO:0000256" key="5">
    <source>
        <dbReference type="ARBA" id="ARBA00022737"/>
    </source>
</evidence>
<keyword evidence="7 8" id="KW-0472">Membrane</keyword>
<keyword evidence="6" id="KW-1133">Transmembrane helix</keyword>
<dbReference type="InterPro" id="IPR023395">
    <property type="entry name" value="MCP_dom_sf"/>
</dbReference>
<dbReference type="AlphaFoldDB" id="A0AAV9ILK2"/>
<keyword evidence="4 8" id="KW-0812">Transmembrane</keyword>
<evidence type="ECO:0008006" key="12">
    <source>
        <dbReference type="Google" id="ProtNLM"/>
    </source>
</evidence>
<name>A0AAV9ILK2_9RHOD</name>
<evidence type="ECO:0000256" key="3">
    <source>
        <dbReference type="ARBA" id="ARBA00022448"/>
    </source>
</evidence>
<evidence type="ECO:0000256" key="6">
    <source>
        <dbReference type="ARBA" id="ARBA00022989"/>
    </source>
</evidence>
<feature type="repeat" description="Solcar" evidence="8">
    <location>
        <begin position="149"/>
        <end position="231"/>
    </location>
</feature>
<dbReference type="InterPro" id="IPR002067">
    <property type="entry name" value="MCP"/>
</dbReference>
<gene>
    <name evidence="10" type="ORF">GAYE_SCF55G6304</name>
</gene>
<dbReference type="SUPFAM" id="SSF103506">
    <property type="entry name" value="Mitochondrial carrier"/>
    <property type="match status" value="1"/>
</dbReference>
<keyword evidence="5" id="KW-0677">Repeat</keyword>
<sequence>MARRALAVVALSSPLPKRCYQGRIAFQSHKRLATVAKPPNDLFRPIFEIWRNFVSVLFRARIHLLSGAVARGVSVFVMYPVDTIKTRLQLETRRGVESYWSVLRKMLSKPRNLYWGVASTLIGQVPYGMLTFGSYEIYKNWLANWFRSSSRLRIVLAAIMGDLTGSLWLCPSEVVKSRLQAGQYANTWDAVGKIFLSQGLKGFYQGYIGQIARDIPFRAIQLLSYEELRWRYRQWKKVSSVEDLSNVENLLVGLVAGSFTAAVTTPLDVLKTRLMTQPMSTGGRWAAWNCARQLFQQEGLPAFWKGLGPRVFYIGPSGAIFFVVYEGMKKILCTRRF</sequence>
<proteinExistence type="inferred from homology"/>
<evidence type="ECO:0000256" key="2">
    <source>
        <dbReference type="ARBA" id="ARBA00006375"/>
    </source>
</evidence>
<keyword evidence="3 9" id="KW-0813">Transport</keyword>
<evidence type="ECO:0000313" key="11">
    <source>
        <dbReference type="Proteomes" id="UP001300502"/>
    </source>
</evidence>
<feature type="repeat" description="Solcar" evidence="8">
    <location>
        <begin position="244"/>
        <end position="331"/>
    </location>
</feature>
<evidence type="ECO:0000256" key="9">
    <source>
        <dbReference type="RuleBase" id="RU000488"/>
    </source>
</evidence>
<dbReference type="InterPro" id="IPR018108">
    <property type="entry name" value="MCP_transmembrane"/>
</dbReference>
<evidence type="ECO:0000256" key="7">
    <source>
        <dbReference type="ARBA" id="ARBA00023136"/>
    </source>
</evidence>
<dbReference type="EMBL" id="JANCYU010000063">
    <property type="protein sequence ID" value="KAK4528363.1"/>
    <property type="molecule type" value="Genomic_DNA"/>
</dbReference>
<comment type="similarity">
    <text evidence="2 9">Belongs to the mitochondrial carrier (TC 2.A.29) family.</text>
</comment>
<feature type="repeat" description="Solcar" evidence="8">
    <location>
        <begin position="58"/>
        <end position="141"/>
    </location>
</feature>
<evidence type="ECO:0000256" key="1">
    <source>
        <dbReference type="ARBA" id="ARBA00004141"/>
    </source>
</evidence>
<dbReference type="PROSITE" id="PS50920">
    <property type="entry name" value="SOLCAR"/>
    <property type="match status" value="3"/>
</dbReference>
<evidence type="ECO:0000256" key="4">
    <source>
        <dbReference type="ARBA" id="ARBA00022692"/>
    </source>
</evidence>
<dbReference type="Pfam" id="PF00153">
    <property type="entry name" value="Mito_carr"/>
    <property type="match status" value="3"/>
</dbReference>
<dbReference type="Gene3D" id="1.50.40.10">
    <property type="entry name" value="Mitochondrial carrier domain"/>
    <property type="match status" value="2"/>
</dbReference>
<organism evidence="10 11">
    <name type="scientific">Galdieria yellowstonensis</name>
    <dbReference type="NCBI Taxonomy" id="3028027"/>
    <lineage>
        <taxon>Eukaryota</taxon>
        <taxon>Rhodophyta</taxon>
        <taxon>Bangiophyceae</taxon>
        <taxon>Galdieriales</taxon>
        <taxon>Galdieriaceae</taxon>
        <taxon>Galdieria</taxon>
    </lineage>
</organism>
<comment type="caution">
    <text evidence="10">The sequence shown here is derived from an EMBL/GenBank/DDBJ whole genome shotgun (WGS) entry which is preliminary data.</text>
</comment>
<reference evidence="10 11" key="1">
    <citation type="submission" date="2022-07" db="EMBL/GenBank/DDBJ databases">
        <title>Genome-wide signatures of adaptation to extreme environments.</title>
        <authorList>
            <person name="Cho C.H."/>
            <person name="Yoon H.S."/>
        </authorList>
    </citation>
    <scope>NUCLEOTIDE SEQUENCE [LARGE SCALE GENOMIC DNA]</scope>
    <source>
        <strain evidence="10 11">108.79 E11</strain>
    </source>
</reference>
<keyword evidence="11" id="KW-1185">Reference proteome</keyword>
<protein>
    <recommendedName>
        <fullName evidence="12">Mitochondrial carrier (BOU / S-adenosylmethionine carrier)</fullName>
    </recommendedName>
</protein>
<accession>A0AAV9ILK2</accession>